<organism evidence="8">
    <name type="scientific">marine metagenome</name>
    <dbReference type="NCBI Taxonomy" id="408172"/>
    <lineage>
        <taxon>unclassified sequences</taxon>
        <taxon>metagenomes</taxon>
        <taxon>ecological metagenomes</taxon>
    </lineage>
</organism>
<reference evidence="8" key="1">
    <citation type="submission" date="2018-05" db="EMBL/GenBank/DDBJ databases">
        <authorList>
            <person name="Lanie J.A."/>
            <person name="Ng W.-L."/>
            <person name="Kazmierczak K.M."/>
            <person name="Andrzejewski T.M."/>
            <person name="Davidsen T.M."/>
            <person name="Wayne K.J."/>
            <person name="Tettelin H."/>
            <person name="Glass J.I."/>
            <person name="Rusch D."/>
            <person name="Podicherti R."/>
            <person name="Tsui H.-C.T."/>
            <person name="Winkler M.E."/>
        </authorList>
    </citation>
    <scope>NUCLEOTIDE SEQUENCE</scope>
</reference>
<feature type="domain" description="Cytochrome c" evidence="7">
    <location>
        <begin position="23"/>
        <end position="115"/>
    </location>
</feature>
<evidence type="ECO:0000259" key="7">
    <source>
        <dbReference type="PROSITE" id="PS51007"/>
    </source>
</evidence>
<proteinExistence type="predicted"/>
<keyword evidence="6" id="KW-0472">Membrane</keyword>
<keyword evidence="6" id="KW-0812">Transmembrane</keyword>
<name>A0A381YXH5_9ZZZZ</name>
<dbReference type="EMBL" id="UINC01019229">
    <property type="protein sequence ID" value="SVA81321.1"/>
    <property type="molecule type" value="Genomic_DNA"/>
</dbReference>
<keyword evidence="2" id="KW-0349">Heme</keyword>
<dbReference type="InterPro" id="IPR051811">
    <property type="entry name" value="Cytochrome_c550/c551-like"/>
</dbReference>
<dbReference type="PANTHER" id="PTHR37823">
    <property type="entry name" value="CYTOCHROME C-553-LIKE"/>
    <property type="match status" value="1"/>
</dbReference>
<dbReference type="InterPro" id="IPR009056">
    <property type="entry name" value="Cyt_c-like_dom"/>
</dbReference>
<keyword evidence="6" id="KW-1133">Transmembrane helix</keyword>
<feature type="transmembrane region" description="Helical" evidence="6">
    <location>
        <begin position="239"/>
        <end position="258"/>
    </location>
</feature>
<keyword evidence="1" id="KW-0813">Transport</keyword>
<evidence type="ECO:0000256" key="5">
    <source>
        <dbReference type="ARBA" id="ARBA00023004"/>
    </source>
</evidence>
<evidence type="ECO:0000256" key="6">
    <source>
        <dbReference type="SAM" id="Phobius"/>
    </source>
</evidence>
<dbReference type="GO" id="GO:0020037">
    <property type="term" value="F:heme binding"/>
    <property type="evidence" value="ECO:0007669"/>
    <property type="project" value="InterPro"/>
</dbReference>
<dbReference type="GO" id="GO:0046872">
    <property type="term" value="F:metal ion binding"/>
    <property type="evidence" value="ECO:0007669"/>
    <property type="project" value="UniProtKB-KW"/>
</dbReference>
<evidence type="ECO:0000256" key="2">
    <source>
        <dbReference type="ARBA" id="ARBA00022617"/>
    </source>
</evidence>
<dbReference type="PROSITE" id="PS51007">
    <property type="entry name" value="CYTC"/>
    <property type="match status" value="2"/>
</dbReference>
<feature type="domain" description="Cytochrome c" evidence="7">
    <location>
        <begin position="135"/>
        <end position="255"/>
    </location>
</feature>
<evidence type="ECO:0000256" key="4">
    <source>
        <dbReference type="ARBA" id="ARBA00022982"/>
    </source>
</evidence>
<protein>
    <recommendedName>
        <fullName evidence="7">Cytochrome c domain-containing protein</fullName>
    </recommendedName>
</protein>
<keyword evidence="3" id="KW-0479">Metal-binding</keyword>
<keyword evidence="5" id="KW-0408">Iron</keyword>
<accession>A0A381YXH5</accession>
<evidence type="ECO:0000256" key="3">
    <source>
        <dbReference type="ARBA" id="ARBA00022723"/>
    </source>
</evidence>
<dbReference type="PANTHER" id="PTHR37823:SF1">
    <property type="entry name" value="CYTOCHROME C-553-LIKE"/>
    <property type="match status" value="1"/>
</dbReference>
<dbReference type="Gene3D" id="1.10.760.10">
    <property type="entry name" value="Cytochrome c-like domain"/>
    <property type="match status" value="2"/>
</dbReference>
<dbReference type="AlphaFoldDB" id="A0A381YXH5"/>
<dbReference type="GO" id="GO:0009055">
    <property type="term" value="F:electron transfer activity"/>
    <property type="evidence" value="ECO:0007669"/>
    <property type="project" value="InterPro"/>
</dbReference>
<evidence type="ECO:0000313" key="8">
    <source>
        <dbReference type="EMBL" id="SVA81321.1"/>
    </source>
</evidence>
<gene>
    <name evidence="8" type="ORF">METZ01_LOCUS134175</name>
</gene>
<sequence>MPAVILAFSAGLWLVVLTPAAAQTADQGEAVFSAKCAACHTIGGGTLVGPDLDGVSTRRDTAWLTRWIAEPDLMLEEGDPIAVDMLAEFNDIPMPNLSLTDLEVASLVAYMDAQSGAAPGVDPDPVQPVAGPIQPNAATGKSLFEGSNRFDNGGPACLACHSIAGIGALGGGALGPDLTGAYGKFGEAGMASILATTPFETMSPIFDDHPLTDEEQVHLSLFLSQAAVSKRTAASVGQLALLGMAGAAFLLLGMQFLWRRRLREVRRPMVARSRARIERFKQAEDERRGSTPGTEGR</sequence>
<evidence type="ECO:0000256" key="1">
    <source>
        <dbReference type="ARBA" id="ARBA00022448"/>
    </source>
</evidence>
<keyword evidence="4" id="KW-0249">Electron transport</keyword>
<dbReference type="InterPro" id="IPR036909">
    <property type="entry name" value="Cyt_c-like_dom_sf"/>
</dbReference>
<dbReference type="Pfam" id="PF00034">
    <property type="entry name" value="Cytochrom_C"/>
    <property type="match status" value="1"/>
</dbReference>
<dbReference type="SUPFAM" id="SSF46626">
    <property type="entry name" value="Cytochrome c"/>
    <property type="match status" value="2"/>
</dbReference>